<dbReference type="PROSITE" id="PS51192">
    <property type="entry name" value="HELICASE_ATP_BIND_1"/>
    <property type="match status" value="1"/>
</dbReference>
<dbReference type="EC" id="3.1.21.3" evidence="11"/>
<dbReference type="SUPFAM" id="SSF52540">
    <property type="entry name" value="P-loop containing nucleoside triphosphate hydrolases"/>
    <property type="match status" value="1"/>
</dbReference>
<protein>
    <recommendedName>
        <fullName evidence="11">Type I restriction enzyme endonuclease subunit</fullName>
        <shortName evidence="11">R protein</shortName>
        <ecNumber evidence="11">3.1.21.3</ecNumber>
    </recommendedName>
    <alternativeName>
        <fullName evidence="11">Type-1 restriction enzyme R protein</fullName>
    </alternativeName>
</protein>
<dbReference type="EMBL" id="JAGYPM010000009">
    <property type="protein sequence ID" value="MBS4193219.1"/>
    <property type="molecule type" value="Genomic_DNA"/>
</dbReference>
<dbReference type="Proteomes" id="UP000681027">
    <property type="component" value="Unassembled WGS sequence"/>
</dbReference>
<comment type="catalytic activity">
    <reaction evidence="1 11">
        <text>Endonucleolytic cleavage of DNA to give random double-stranded fragments with terminal 5'-phosphates, ATP is simultaneously hydrolyzed.</text>
        <dbReference type="EC" id="3.1.21.3"/>
    </reaction>
</comment>
<dbReference type="GO" id="GO:0009035">
    <property type="term" value="F:type I site-specific deoxyribonuclease activity"/>
    <property type="evidence" value="ECO:0007669"/>
    <property type="project" value="UniProtKB-EC"/>
</dbReference>
<dbReference type="InterPro" id="IPR007409">
    <property type="entry name" value="Restrct_endonuc_type1_HsdR_N"/>
</dbReference>
<dbReference type="Pfam" id="PF12008">
    <property type="entry name" value="EcoR124_C"/>
    <property type="match status" value="1"/>
</dbReference>
<gene>
    <name evidence="13" type="ORF">KHA94_24310</name>
</gene>
<comment type="subunit">
    <text evidence="3 11">The type I restriction/modification system is composed of three polypeptides R, M and S.</text>
</comment>
<evidence type="ECO:0000259" key="12">
    <source>
        <dbReference type="PROSITE" id="PS51192"/>
    </source>
</evidence>
<evidence type="ECO:0000256" key="5">
    <source>
        <dbReference type="ARBA" id="ARBA00022741"/>
    </source>
</evidence>
<dbReference type="InterPro" id="IPR055180">
    <property type="entry name" value="HsdR_RecA-like_helicase_dom_2"/>
</dbReference>
<evidence type="ECO:0000256" key="8">
    <source>
        <dbReference type="ARBA" id="ARBA00022801"/>
    </source>
</evidence>
<dbReference type="CDD" id="cd22332">
    <property type="entry name" value="HsdR_N"/>
    <property type="match status" value="1"/>
</dbReference>
<evidence type="ECO:0000256" key="7">
    <source>
        <dbReference type="ARBA" id="ARBA00022759"/>
    </source>
</evidence>
<name>A0ABS5P1F4_9BACI</name>
<evidence type="ECO:0000256" key="2">
    <source>
        <dbReference type="ARBA" id="ARBA00008598"/>
    </source>
</evidence>
<evidence type="ECO:0000256" key="6">
    <source>
        <dbReference type="ARBA" id="ARBA00022747"/>
    </source>
</evidence>
<feature type="domain" description="Helicase ATP-binding" evidence="12">
    <location>
        <begin position="291"/>
        <end position="460"/>
    </location>
</feature>
<dbReference type="InterPro" id="IPR027417">
    <property type="entry name" value="P-loop_NTPase"/>
</dbReference>
<dbReference type="InterPro" id="IPR014001">
    <property type="entry name" value="Helicase_ATP-bd"/>
</dbReference>
<dbReference type="Pfam" id="PF18766">
    <property type="entry name" value="SWI2_SNF2"/>
    <property type="match status" value="1"/>
</dbReference>
<dbReference type="InterPro" id="IPR051268">
    <property type="entry name" value="Type-I_R_enzyme_R_subunit"/>
</dbReference>
<dbReference type="Gene3D" id="3.90.1570.50">
    <property type="match status" value="1"/>
</dbReference>
<keyword evidence="9 11" id="KW-0067">ATP-binding</keyword>
<dbReference type="Gene3D" id="1.20.58.910">
    <property type="match status" value="1"/>
</dbReference>
<dbReference type="CDD" id="cd18030">
    <property type="entry name" value="DEXHc_RE_I_HsdR"/>
    <property type="match status" value="1"/>
</dbReference>
<dbReference type="InterPro" id="IPR004473">
    <property type="entry name" value="Restrct_endonuc_typeI_HsdR"/>
</dbReference>
<evidence type="ECO:0000256" key="11">
    <source>
        <dbReference type="RuleBase" id="RU364115"/>
    </source>
</evidence>
<evidence type="ECO:0000256" key="1">
    <source>
        <dbReference type="ARBA" id="ARBA00000851"/>
    </source>
</evidence>
<dbReference type="PANTHER" id="PTHR30195">
    <property type="entry name" value="TYPE I SITE-SPECIFIC DEOXYRIBONUCLEASE PROTEIN SUBUNIT M AND R"/>
    <property type="match status" value="1"/>
</dbReference>
<keyword evidence="8 11" id="KW-0378">Hydrolase</keyword>
<organism evidence="13 14">
    <name type="scientific">Cytobacillus citreus</name>
    <dbReference type="NCBI Taxonomy" id="2833586"/>
    <lineage>
        <taxon>Bacteria</taxon>
        <taxon>Bacillati</taxon>
        <taxon>Bacillota</taxon>
        <taxon>Bacilli</taxon>
        <taxon>Bacillales</taxon>
        <taxon>Bacillaceae</taxon>
        <taxon>Cytobacillus</taxon>
    </lineage>
</organism>
<reference evidence="13 14" key="1">
    <citation type="submission" date="2021-05" db="EMBL/GenBank/DDBJ databases">
        <title>Novel Bacillus species.</title>
        <authorList>
            <person name="Liu G."/>
        </authorList>
    </citation>
    <scope>NUCLEOTIDE SEQUENCE [LARGE SCALE GENOMIC DNA]</scope>
    <source>
        <strain evidence="13 14">FJAT-49705</strain>
    </source>
</reference>
<dbReference type="Pfam" id="PF22679">
    <property type="entry name" value="T1R_D3-like"/>
    <property type="match status" value="1"/>
</dbReference>
<comment type="caution">
    <text evidence="13">The sequence shown here is derived from an EMBL/GenBank/DDBJ whole genome shotgun (WGS) entry which is preliminary data.</text>
</comment>
<keyword evidence="5 11" id="KW-0547">Nucleotide-binding</keyword>
<sequence>MSNAPKSAAEKTFQENFAKELQKYKWEAPDFLNGNIQKVTVADLVKHWRRELNRINADQLEGVELTDNEFSQVMAKVNQISNSYEAAKILAIEESKGKIDGIYRDDHPTITRKQITLTIFKKAAVRGGDSSYRIAREVQTPNNNRFDIVLLINGLPLINIEQKRTDKTLDEAFGQFMRYYRDGEYSNNFMAFSQMMVITSEIATRYFATPKTAGDFNPSFVFHWADKENNVVNAWEKVIGQFLMIPMAHQMVGDYLVIDEARDEENRRHMLMRPYQVHALQAVEGAAFGWDNDEKLPHGGFVWHTTGSGKTITSFKTALFLSTRAGFDKVVFLVDRRELDNRTSENFKAYAAYESVSVDDTKHTYQLKKILKSAKNGIVVTTTFKLNSLVKELEEVQDVSLADKKIVFIIDEAHRTTMGQMMGTIKRYFKKNGLFFGYTGTPLFDENKIKGKVNEKSEVINTTEKLFGPKLHQYTIDEAIADKNVLGFHVDYINTGEFKSYDDLREQLAEKMKEEHPELTDREIERQVQELSEADVERQARKRELLTYQDETHIPRVVEEILNNWESQSQGREFNAILTVAYKNRVMAYYDEFKKQLKERGEKLNVAMTFSFGNENDPTPLDPKIVGDMFKDYAAFTGISFVAGDKKHGEDAYFEDVVERATRGGSGRNPKNIDLVIVADQLLTGYDSKRLNTLYVDRSLELQGLIQAYSRTNRVFGSTKEFGTIINFQYPRITEEIVNQALKLYGSGGKSSIAIVDTYETAVKKFAIKIAEMIPALPDPTDWQTIEHDEKKKEAFILAFKDAAEQLNLVEQYYEFKWDDSTFGIDEHKWLQYVGAYKNLTWQPGTPPLPSAVNTLVGKTKLAGTQVIDAYHILSLIGSKVTSSNGMQTVDSETLRIIYQQIQELSNMGEYEHAQLLKEFVDAELVPGNLSSGLNFDEAFEIWKASKLQNAIIDFSSEWGLDSGILERSVNSYSTSQPDVVPYINELISSVNFSKAINQTAGNLLRHNMTLTPKLPEWMAEIKQKYS</sequence>
<dbReference type="NCBIfam" id="TIGR00348">
    <property type="entry name" value="hsdR"/>
    <property type="match status" value="1"/>
</dbReference>
<dbReference type="Pfam" id="PF04313">
    <property type="entry name" value="HSDR_N"/>
    <property type="match status" value="1"/>
</dbReference>
<dbReference type="InterPro" id="IPR022625">
    <property type="entry name" value="TypeI_RM_Rsu_C"/>
</dbReference>
<dbReference type="PANTHER" id="PTHR30195:SF16">
    <property type="entry name" value="TYPE I RESTRICTION ENZYME ENDONUCLEASE SUBUNIT"/>
    <property type="match status" value="1"/>
</dbReference>
<dbReference type="RefSeq" id="WP_213104652.1">
    <property type="nucleotide sequence ID" value="NZ_JAGYPM010000009.1"/>
</dbReference>
<dbReference type="CDD" id="cd18800">
    <property type="entry name" value="SF2_C_EcoR124I-like"/>
    <property type="match status" value="1"/>
</dbReference>
<evidence type="ECO:0000256" key="9">
    <source>
        <dbReference type="ARBA" id="ARBA00022840"/>
    </source>
</evidence>
<keyword evidence="10 11" id="KW-0238">DNA-binding</keyword>
<evidence type="ECO:0000256" key="3">
    <source>
        <dbReference type="ARBA" id="ARBA00011296"/>
    </source>
</evidence>
<evidence type="ECO:0000256" key="10">
    <source>
        <dbReference type="ARBA" id="ARBA00023125"/>
    </source>
</evidence>
<dbReference type="SMART" id="SM00487">
    <property type="entry name" value="DEXDc"/>
    <property type="match status" value="1"/>
</dbReference>
<proteinExistence type="inferred from homology"/>
<comment type="similarity">
    <text evidence="2 11">Belongs to the HsdR family.</text>
</comment>
<comment type="function">
    <text evidence="11">Subunit R is required for both nuclease and ATPase activities, but not for modification.</text>
</comment>
<keyword evidence="7" id="KW-0255">Endonuclease</keyword>
<keyword evidence="14" id="KW-1185">Reference proteome</keyword>
<keyword evidence="4" id="KW-0540">Nuclease</keyword>
<evidence type="ECO:0000313" key="13">
    <source>
        <dbReference type="EMBL" id="MBS4193219.1"/>
    </source>
</evidence>
<accession>A0ABS5P1F4</accession>
<evidence type="ECO:0000313" key="14">
    <source>
        <dbReference type="Proteomes" id="UP000681027"/>
    </source>
</evidence>
<evidence type="ECO:0000256" key="4">
    <source>
        <dbReference type="ARBA" id="ARBA00022722"/>
    </source>
</evidence>
<keyword evidence="6 11" id="KW-0680">Restriction system</keyword>
<dbReference type="InterPro" id="IPR040980">
    <property type="entry name" value="SWI2_SNF2"/>
</dbReference>
<dbReference type="Gene3D" id="3.40.50.300">
    <property type="entry name" value="P-loop containing nucleotide triphosphate hydrolases"/>
    <property type="match status" value="2"/>
</dbReference>